<dbReference type="RefSeq" id="WP_183789083.1">
    <property type="nucleotide sequence ID" value="NZ_JACIDU010000002.1"/>
</dbReference>
<feature type="chain" id="PRO_5030870703" evidence="1">
    <location>
        <begin position="21"/>
        <end position="135"/>
    </location>
</feature>
<feature type="signal peptide" evidence="1">
    <location>
        <begin position="1"/>
        <end position="20"/>
    </location>
</feature>
<sequence length="135" mass="13959">MRNTALILTGLLLAANPAFAIGPGGFAHGFASVVQGTGSAQALPEASSLFPQRYCAAFGSCIDGRSIAIRAAWNAETDAVLPLDRLALTSSDVERAFAAVRIETNPFILLPSAPAEEESVDYGVLTGSVPAEQPL</sequence>
<gene>
    <name evidence="2" type="ORF">GGQ66_000510</name>
</gene>
<evidence type="ECO:0000313" key="2">
    <source>
        <dbReference type="EMBL" id="MBB4101982.1"/>
    </source>
</evidence>
<dbReference type="AlphaFoldDB" id="A0A7W6JYP3"/>
<evidence type="ECO:0000313" key="3">
    <source>
        <dbReference type="Proteomes" id="UP000584824"/>
    </source>
</evidence>
<dbReference type="EMBL" id="JACIDU010000002">
    <property type="protein sequence ID" value="MBB4101982.1"/>
    <property type="molecule type" value="Genomic_DNA"/>
</dbReference>
<reference evidence="2 3" key="1">
    <citation type="submission" date="2020-08" db="EMBL/GenBank/DDBJ databases">
        <title>Genomic Encyclopedia of Type Strains, Phase IV (KMG-IV): sequencing the most valuable type-strain genomes for metagenomic binning, comparative biology and taxonomic classification.</title>
        <authorList>
            <person name="Goeker M."/>
        </authorList>
    </citation>
    <scope>NUCLEOTIDE SEQUENCE [LARGE SCALE GENOMIC DNA]</scope>
    <source>
        <strain evidence="2 3">DSM 26385</strain>
    </source>
</reference>
<keyword evidence="3" id="KW-1185">Reference proteome</keyword>
<accession>A0A7W6JYP3</accession>
<proteinExistence type="predicted"/>
<keyword evidence="1" id="KW-0732">Signal</keyword>
<name>A0A7W6JYP3_9HYPH</name>
<dbReference type="Proteomes" id="UP000584824">
    <property type="component" value="Unassembled WGS sequence"/>
</dbReference>
<protein>
    <submittedName>
        <fullName evidence="2">Uncharacterized protein</fullName>
    </submittedName>
</protein>
<comment type="caution">
    <text evidence="2">The sequence shown here is derived from an EMBL/GenBank/DDBJ whole genome shotgun (WGS) entry which is preliminary data.</text>
</comment>
<evidence type="ECO:0000256" key="1">
    <source>
        <dbReference type="SAM" id="SignalP"/>
    </source>
</evidence>
<organism evidence="2 3">
    <name type="scientific">Allorhizobium borbori</name>
    <dbReference type="NCBI Taxonomy" id="485907"/>
    <lineage>
        <taxon>Bacteria</taxon>
        <taxon>Pseudomonadati</taxon>
        <taxon>Pseudomonadota</taxon>
        <taxon>Alphaproteobacteria</taxon>
        <taxon>Hyphomicrobiales</taxon>
        <taxon>Rhizobiaceae</taxon>
        <taxon>Rhizobium/Agrobacterium group</taxon>
        <taxon>Allorhizobium</taxon>
    </lineage>
</organism>